<protein>
    <submittedName>
        <fullName evidence="3">Uncharacterized protein</fullName>
    </submittedName>
</protein>
<keyword evidence="4" id="KW-1185">Reference proteome</keyword>
<name>G0MX44_CAEBE</name>
<evidence type="ECO:0000256" key="2">
    <source>
        <dbReference type="SAM" id="SignalP"/>
    </source>
</evidence>
<feature type="signal peptide" evidence="2">
    <location>
        <begin position="1"/>
        <end position="22"/>
    </location>
</feature>
<keyword evidence="2" id="KW-0732">Signal</keyword>
<dbReference type="InParanoid" id="G0MX44"/>
<evidence type="ECO:0000256" key="1">
    <source>
        <dbReference type="SAM" id="MobiDB-lite"/>
    </source>
</evidence>
<evidence type="ECO:0000313" key="3">
    <source>
        <dbReference type="EMBL" id="EGT46648.1"/>
    </source>
</evidence>
<dbReference type="OMA" id="NTANCVC"/>
<dbReference type="STRING" id="135651.G0MX44"/>
<dbReference type="AlphaFoldDB" id="G0MX44"/>
<accession>G0MX44</accession>
<proteinExistence type="predicted"/>
<dbReference type="OrthoDB" id="5773848at2759"/>
<dbReference type="eggNOG" id="ENOG502TIB3">
    <property type="taxonomic scope" value="Eukaryota"/>
</dbReference>
<dbReference type="FunCoup" id="G0MX44">
    <property type="interactions" value="1093"/>
</dbReference>
<evidence type="ECO:0000313" key="4">
    <source>
        <dbReference type="Proteomes" id="UP000008068"/>
    </source>
</evidence>
<dbReference type="Proteomes" id="UP000008068">
    <property type="component" value="Unassembled WGS sequence"/>
</dbReference>
<feature type="compositionally biased region" description="Low complexity" evidence="1">
    <location>
        <begin position="101"/>
        <end position="112"/>
    </location>
</feature>
<feature type="chain" id="PRO_5003404712" evidence="2">
    <location>
        <begin position="23"/>
        <end position="135"/>
    </location>
</feature>
<organism evidence="4">
    <name type="scientific">Caenorhabditis brenneri</name>
    <name type="common">Nematode worm</name>
    <dbReference type="NCBI Taxonomy" id="135651"/>
    <lineage>
        <taxon>Eukaryota</taxon>
        <taxon>Metazoa</taxon>
        <taxon>Ecdysozoa</taxon>
        <taxon>Nematoda</taxon>
        <taxon>Chromadorea</taxon>
        <taxon>Rhabditida</taxon>
        <taxon>Rhabditina</taxon>
        <taxon>Rhabditomorpha</taxon>
        <taxon>Rhabditoidea</taxon>
        <taxon>Rhabditidae</taxon>
        <taxon>Peloderinae</taxon>
        <taxon>Caenorhabditis</taxon>
    </lineage>
</organism>
<dbReference type="EMBL" id="GL379818">
    <property type="protein sequence ID" value="EGT46648.1"/>
    <property type="molecule type" value="Genomic_DNA"/>
</dbReference>
<feature type="compositionally biased region" description="Polar residues" evidence="1">
    <location>
        <begin position="113"/>
        <end position="135"/>
    </location>
</feature>
<dbReference type="HOGENOM" id="CLU_160201_0_0_1"/>
<reference evidence="4" key="1">
    <citation type="submission" date="2011-07" db="EMBL/GenBank/DDBJ databases">
        <authorList>
            <consortium name="Caenorhabditis brenneri Sequencing and Analysis Consortium"/>
            <person name="Wilson R.K."/>
        </authorList>
    </citation>
    <scope>NUCLEOTIDE SEQUENCE [LARGE SCALE GENOMIC DNA]</scope>
    <source>
        <strain evidence="4">PB2801</strain>
    </source>
</reference>
<gene>
    <name evidence="3" type="ORF">CAEBREN_14150</name>
</gene>
<sequence length="135" mass="15465">MNYYYLLFSTVLLAFIPDNAESICISRRTDWGQFGSLFTDPLCDAWCRMRICGKGVCRETRTNKPNTASCICEKCFGMGDGDVIYPDNDRYEQSRQNYDGPSYSSPSSSSSSWGMNQRGQDNLYPSQNNYDYDRN</sequence>
<feature type="region of interest" description="Disordered" evidence="1">
    <location>
        <begin position="86"/>
        <end position="135"/>
    </location>
</feature>